<dbReference type="EMBL" id="DQVW01000010">
    <property type="protein sequence ID" value="HIQ31995.1"/>
    <property type="molecule type" value="Genomic_DNA"/>
</dbReference>
<comment type="similarity">
    <text evidence="1 2">Belongs to the UPF0146 family.</text>
</comment>
<evidence type="ECO:0000313" key="4">
    <source>
        <dbReference type="Proteomes" id="UP000623215"/>
    </source>
</evidence>
<name>A0A832ZXH5_9EURY</name>
<dbReference type="InterPro" id="IPR005353">
    <property type="entry name" value="UPF0146"/>
</dbReference>
<gene>
    <name evidence="3" type="ORF">EYH55_00720</name>
</gene>
<dbReference type="InterPro" id="IPR029063">
    <property type="entry name" value="SAM-dependent_MTases_sf"/>
</dbReference>
<dbReference type="Gene3D" id="3.40.50.150">
    <property type="entry name" value="Vaccinia Virus protein VP39"/>
    <property type="match status" value="1"/>
</dbReference>
<evidence type="ECO:0000256" key="1">
    <source>
        <dbReference type="ARBA" id="ARBA00006969"/>
    </source>
</evidence>
<dbReference type="Proteomes" id="UP000623215">
    <property type="component" value="Unassembled WGS sequence"/>
</dbReference>
<organism evidence="3 4">
    <name type="scientific">Methanothermococcus okinawensis</name>
    <dbReference type="NCBI Taxonomy" id="155863"/>
    <lineage>
        <taxon>Archaea</taxon>
        <taxon>Methanobacteriati</taxon>
        <taxon>Methanobacteriota</taxon>
        <taxon>Methanomada group</taxon>
        <taxon>Methanococci</taxon>
        <taxon>Methanococcales</taxon>
        <taxon>Methanococcaceae</taxon>
        <taxon>Methanothermococcus</taxon>
    </lineage>
</organism>
<dbReference type="AlphaFoldDB" id="A0A832ZXH5"/>
<dbReference type="PIRSF" id="PIRSF016725">
    <property type="entry name" value="UCP016725"/>
    <property type="match status" value="1"/>
</dbReference>
<protein>
    <recommendedName>
        <fullName evidence="2">UPF0146 protein EYH55_00720</fullName>
    </recommendedName>
</protein>
<reference evidence="3" key="1">
    <citation type="journal article" date="2020" name="ISME J.">
        <title>Gammaproteobacteria mediating utilization of methyl-, sulfur- and petroleum organic compounds in deep ocean hydrothermal plumes.</title>
        <authorList>
            <person name="Zhou Z."/>
            <person name="Liu Y."/>
            <person name="Pan J."/>
            <person name="Cron B.R."/>
            <person name="Toner B.M."/>
            <person name="Anantharaman K."/>
            <person name="Breier J.A."/>
            <person name="Dick G.J."/>
            <person name="Li M."/>
        </authorList>
    </citation>
    <scope>NUCLEOTIDE SEQUENCE</scope>
    <source>
        <strain evidence="3">SZUA-1534</strain>
    </source>
</reference>
<sequence>MEHISKYILEYIKDRKGHLENTHVVEVGVGHYLKVAKTLRDHGLDVTVIDVKRDVIERARREGLNGQLDDVFNPRLKIYRYADLLYSIRPPRDLQYQLLRLSREYRVPLIVRPLSGEFPVEGLKLINYRGEVLYLHD</sequence>
<accession>A0A832ZXH5</accession>
<dbReference type="NCBIfam" id="NF003165">
    <property type="entry name" value="PRK04148.1"/>
    <property type="match status" value="1"/>
</dbReference>
<dbReference type="Pfam" id="PF03686">
    <property type="entry name" value="UPF0146"/>
    <property type="match status" value="1"/>
</dbReference>
<proteinExistence type="inferred from homology"/>
<dbReference type="HAMAP" id="MF_00341">
    <property type="entry name" value="UPF0146"/>
    <property type="match status" value="1"/>
</dbReference>
<comment type="caution">
    <text evidence="3">The sequence shown here is derived from an EMBL/GenBank/DDBJ whole genome shotgun (WGS) entry which is preliminary data.</text>
</comment>
<evidence type="ECO:0000256" key="2">
    <source>
        <dbReference type="HAMAP-Rule" id="MF_00341"/>
    </source>
</evidence>
<evidence type="ECO:0000313" key="3">
    <source>
        <dbReference type="EMBL" id="HIQ31995.1"/>
    </source>
</evidence>